<evidence type="ECO:0000256" key="2">
    <source>
        <dbReference type="SAM" id="Phobius"/>
    </source>
</evidence>
<gene>
    <name evidence="3" type="ORF">DI579_03090</name>
</gene>
<dbReference type="RefSeq" id="WP_303678674.1">
    <property type="nucleotide sequence ID" value="NZ_QFOZ01000002.1"/>
</dbReference>
<comment type="caution">
    <text evidence="3">The sequence shown here is derived from an EMBL/GenBank/DDBJ whole genome shotgun (WGS) entry which is preliminary data.</text>
</comment>
<dbReference type="EMBL" id="QFOZ01000002">
    <property type="protein sequence ID" value="PZP89504.1"/>
    <property type="molecule type" value="Genomic_DNA"/>
</dbReference>
<evidence type="ECO:0000313" key="3">
    <source>
        <dbReference type="EMBL" id="PZP89504.1"/>
    </source>
</evidence>
<name>A0A2W5IGV9_9ACTN</name>
<evidence type="ECO:0000313" key="4">
    <source>
        <dbReference type="Proteomes" id="UP000248606"/>
    </source>
</evidence>
<reference evidence="3 4" key="1">
    <citation type="submission" date="2017-08" db="EMBL/GenBank/DDBJ databases">
        <title>Infants hospitalized years apart are colonized by the same room-sourced microbial strains.</title>
        <authorList>
            <person name="Brooks B."/>
            <person name="Olm M.R."/>
            <person name="Firek B.A."/>
            <person name="Baker R."/>
            <person name="Thomas B.C."/>
            <person name="Morowitz M.J."/>
            <person name="Banfield J.F."/>
        </authorList>
    </citation>
    <scope>NUCLEOTIDE SEQUENCE [LARGE SCALE GENOMIC DNA]</scope>
    <source>
        <strain evidence="3">S2_006_000_R1_57</strain>
    </source>
</reference>
<accession>A0A2W5IGV9</accession>
<keyword evidence="2" id="KW-0472">Membrane</keyword>
<dbReference type="AlphaFoldDB" id="A0A2W5IGV9"/>
<protein>
    <submittedName>
        <fullName evidence="3">Uncharacterized protein</fullName>
    </submittedName>
</protein>
<proteinExistence type="predicted"/>
<feature type="compositionally biased region" description="Low complexity" evidence="1">
    <location>
        <begin position="44"/>
        <end position="63"/>
    </location>
</feature>
<feature type="region of interest" description="Disordered" evidence="1">
    <location>
        <begin position="28"/>
        <end position="77"/>
    </location>
</feature>
<sequence>MLSLAWVCIGVCVLGFIFLIIDIAKNHQKKDNKKELSDADAPADSIDGTDNSSNSSGFSTSGDAEATAGTVGNSTNS</sequence>
<feature type="transmembrane region" description="Helical" evidence="2">
    <location>
        <begin position="6"/>
        <end position="24"/>
    </location>
</feature>
<organism evidence="3 4">
    <name type="scientific">Lawsonella clevelandensis</name>
    <dbReference type="NCBI Taxonomy" id="1528099"/>
    <lineage>
        <taxon>Bacteria</taxon>
        <taxon>Bacillati</taxon>
        <taxon>Actinomycetota</taxon>
        <taxon>Actinomycetes</taxon>
        <taxon>Mycobacteriales</taxon>
        <taxon>Lawsonellaceae</taxon>
        <taxon>Lawsonella</taxon>
    </lineage>
</organism>
<evidence type="ECO:0000256" key="1">
    <source>
        <dbReference type="SAM" id="MobiDB-lite"/>
    </source>
</evidence>
<keyword evidence="2" id="KW-0812">Transmembrane</keyword>
<keyword evidence="2" id="KW-1133">Transmembrane helix</keyword>
<dbReference type="Proteomes" id="UP000248606">
    <property type="component" value="Unassembled WGS sequence"/>
</dbReference>